<organism evidence="4 5">
    <name type="scientific">Fodinibius sediminis</name>
    <dbReference type="NCBI Taxonomy" id="1214077"/>
    <lineage>
        <taxon>Bacteria</taxon>
        <taxon>Pseudomonadati</taxon>
        <taxon>Balneolota</taxon>
        <taxon>Balneolia</taxon>
        <taxon>Balneolales</taxon>
        <taxon>Balneolaceae</taxon>
        <taxon>Fodinibius</taxon>
    </lineage>
</organism>
<dbReference type="RefSeq" id="WP_142713347.1">
    <property type="nucleotide sequence ID" value="NZ_FXTH01000003.1"/>
</dbReference>
<protein>
    <submittedName>
        <fullName evidence="4">CHAT domain-containing protein</fullName>
    </submittedName>
</protein>
<evidence type="ECO:0000259" key="3">
    <source>
        <dbReference type="Pfam" id="PF12770"/>
    </source>
</evidence>
<gene>
    <name evidence="4" type="ORF">SAMN06265218_103118</name>
</gene>
<accession>A0A521BHQ6</accession>
<keyword evidence="2" id="KW-0732">Signal</keyword>
<dbReference type="Pfam" id="PF13424">
    <property type="entry name" value="TPR_12"/>
    <property type="match status" value="2"/>
</dbReference>
<feature type="signal peptide" evidence="2">
    <location>
        <begin position="1"/>
        <end position="21"/>
    </location>
</feature>
<dbReference type="InterPro" id="IPR024983">
    <property type="entry name" value="CHAT_dom"/>
</dbReference>
<dbReference type="Pfam" id="PF13374">
    <property type="entry name" value="TPR_10"/>
    <property type="match status" value="1"/>
</dbReference>
<keyword evidence="1" id="KW-0802">TPR repeat</keyword>
<evidence type="ECO:0000256" key="2">
    <source>
        <dbReference type="SAM" id="SignalP"/>
    </source>
</evidence>
<dbReference type="SUPFAM" id="SSF48452">
    <property type="entry name" value="TPR-like"/>
    <property type="match status" value="3"/>
</dbReference>
<dbReference type="InterPro" id="IPR019734">
    <property type="entry name" value="TPR_rpt"/>
</dbReference>
<feature type="chain" id="PRO_5022018746" evidence="2">
    <location>
        <begin position="22"/>
        <end position="975"/>
    </location>
</feature>
<reference evidence="4 5" key="1">
    <citation type="submission" date="2017-05" db="EMBL/GenBank/DDBJ databases">
        <authorList>
            <person name="Varghese N."/>
            <person name="Submissions S."/>
        </authorList>
    </citation>
    <scope>NUCLEOTIDE SEQUENCE [LARGE SCALE GENOMIC DNA]</scope>
    <source>
        <strain evidence="4 5">DSM 21194</strain>
    </source>
</reference>
<feature type="domain" description="CHAT" evidence="3">
    <location>
        <begin position="666"/>
        <end position="974"/>
    </location>
</feature>
<proteinExistence type="predicted"/>
<dbReference type="OrthoDB" id="9771112at2"/>
<feature type="repeat" description="TPR" evidence="1">
    <location>
        <begin position="267"/>
        <end position="300"/>
    </location>
</feature>
<dbReference type="EMBL" id="FXTH01000003">
    <property type="protein sequence ID" value="SMO46596.1"/>
    <property type="molecule type" value="Genomic_DNA"/>
</dbReference>
<evidence type="ECO:0000313" key="4">
    <source>
        <dbReference type="EMBL" id="SMO46596.1"/>
    </source>
</evidence>
<sequence>MYKCWLIIILAGWCLPVTGHAQNLEPADSLFQKGRQFDDSGRMVQAEFYYRQAYNLYRNGQDTTGWLEAGKEYASAMVTQLKYERAMKLYQYLLEINHPDNDTYNRGDLYNSMGWASNRLGKSDLALNYYEKSLPLAQKSGDAELIGVVLDNIGSAYRRKGNFSKALSYRERALPHLQKLDNKLPLSIGLSNIGDLYEVLMLYSKALDYYNRSLELAKPLGNVDRLAIVYSQIAGIQEQLGNFDQSLIAYHKSLDYARKSGRPKRVQTILNDLGLLYKNLGEYEKAIAFYRQSLEISKKREQLQSIATTTMNIGKALWELDRKEEAADYYLKSYKLRKKVGNSYKMSFSLNTMIELELYKKDYGRARMYARRLRTIGDSINNHSILENAASYFGRIHAAEEEDREALEYFQKAYNHSRHSPEENRFTALHNLAKQHDKMNSDSAVVYGQQAVDIIERYRSNAGASSTLKRGYFKKYSGFYTQLASWVLEYEQDTSRAFRLVEQAKARSLRDELANASRSIQQNLPVEIQENRKKKQVAIDSLYNQLEVVSGKEEQEQLKSALRTAELDYAAYENSLRTQFPRLKNMNQPEPISLEKAQAITGTETAVLEYAITEDELIAFLISRDKVHVKQYSLAEKTAVDKQLNTQIAAFRDGILSNASRSQLKKSSDKLYAILIEPFEQLLAGYSNLIIVPDGVLAHLPFEALMQGNRYLIEKFRIKYEPSITSLTLLNPPGESVDQKKMLAVAGSQFAKNAKERPSNTSRLSSLPSTTLEVDSIVSHFEQVKTLKEEQVSEQAVKSLLANNSYQYVHLATHGIIDEKRPHRSGLALSSGNYITASSEEDGLLRSSEIFGLNIDSDMVVLSACNTGLGKVVEGEGMLGMQRSFFYAGASTVVVSLWNVYDRSTSSLMNLFYKALMADEAAESWSDRFLRWIGWDISLPFGKKANAMRKAKMRMINHPLYNHPVYWAPFIVVGR</sequence>
<dbReference type="PROSITE" id="PS50293">
    <property type="entry name" value="TPR_REGION"/>
    <property type="match status" value="1"/>
</dbReference>
<dbReference type="Proteomes" id="UP000317593">
    <property type="component" value="Unassembled WGS sequence"/>
</dbReference>
<dbReference type="PANTHER" id="PTHR10098">
    <property type="entry name" value="RAPSYN-RELATED"/>
    <property type="match status" value="1"/>
</dbReference>
<dbReference type="InterPro" id="IPR011990">
    <property type="entry name" value="TPR-like_helical_dom_sf"/>
</dbReference>
<evidence type="ECO:0000256" key="1">
    <source>
        <dbReference type="PROSITE-ProRule" id="PRU00339"/>
    </source>
</evidence>
<dbReference type="SMART" id="SM00028">
    <property type="entry name" value="TPR"/>
    <property type="match status" value="8"/>
</dbReference>
<name>A0A521BHQ6_9BACT</name>
<dbReference type="Pfam" id="PF12770">
    <property type="entry name" value="CHAT"/>
    <property type="match status" value="1"/>
</dbReference>
<dbReference type="Gene3D" id="1.25.40.10">
    <property type="entry name" value="Tetratricopeptide repeat domain"/>
    <property type="match status" value="3"/>
</dbReference>
<dbReference type="AlphaFoldDB" id="A0A521BHQ6"/>
<keyword evidence="5" id="KW-1185">Reference proteome</keyword>
<dbReference type="PROSITE" id="PS50005">
    <property type="entry name" value="TPR"/>
    <property type="match status" value="1"/>
</dbReference>
<evidence type="ECO:0000313" key="5">
    <source>
        <dbReference type="Proteomes" id="UP000317593"/>
    </source>
</evidence>